<dbReference type="GO" id="GO:0043328">
    <property type="term" value="P:protein transport to vacuole involved in ubiquitin-dependent protein catabolic process via the multivesicular body sorting pathway"/>
    <property type="evidence" value="ECO:0007669"/>
    <property type="project" value="EnsemblFungi"/>
</dbReference>
<evidence type="ECO:0000259" key="3">
    <source>
        <dbReference type="PROSITE" id="PS50188"/>
    </source>
</evidence>
<dbReference type="KEGG" id="tbl:TBLA_0B09000"/>
<organism evidence="4 5">
    <name type="scientific">Henningerozyma blattae (strain ATCC 34711 / CBS 6284 / DSM 70876 / NBRC 10599 / NRRL Y-10934 / UCD 77-7)</name>
    <name type="common">Yeast</name>
    <name type="synonym">Tetrapisispora blattae</name>
    <dbReference type="NCBI Taxonomy" id="1071380"/>
    <lineage>
        <taxon>Eukaryota</taxon>
        <taxon>Fungi</taxon>
        <taxon>Dikarya</taxon>
        <taxon>Ascomycota</taxon>
        <taxon>Saccharomycotina</taxon>
        <taxon>Saccharomycetes</taxon>
        <taxon>Saccharomycetales</taxon>
        <taxon>Saccharomycetaceae</taxon>
        <taxon>Henningerozyma</taxon>
    </lineage>
</organism>
<feature type="region of interest" description="Disordered" evidence="1">
    <location>
        <begin position="463"/>
        <end position="570"/>
    </location>
</feature>
<dbReference type="RefSeq" id="XP_004179234.1">
    <property type="nucleotide sequence ID" value="XM_004179186.1"/>
</dbReference>
<proteinExistence type="predicted"/>
<dbReference type="Pfam" id="PF00622">
    <property type="entry name" value="SPRY"/>
    <property type="match status" value="1"/>
</dbReference>
<dbReference type="InterPro" id="IPR001870">
    <property type="entry name" value="B30.2/SPRY"/>
</dbReference>
<dbReference type="OMA" id="FIKDRGI"/>
<name>I2H013_HENB6</name>
<feature type="compositionally biased region" description="Basic residues" evidence="1">
    <location>
        <begin position="560"/>
        <end position="570"/>
    </location>
</feature>
<dbReference type="FunCoup" id="I2H013">
    <property type="interactions" value="40"/>
</dbReference>
<dbReference type="InterPro" id="IPR013320">
    <property type="entry name" value="ConA-like_dom_sf"/>
</dbReference>
<dbReference type="STRING" id="1071380.I2H013"/>
<keyword evidence="2" id="KW-1133">Transmembrane helix</keyword>
<dbReference type="EMBL" id="HE806317">
    <property type="protein sequence ID" value="CCH59715.1"/>
    <property type="molecule type" value="Genomic_DNA"/>
</dbReference>
<dbReference type="InterPro" id="IPR050618">
    <property type="entry name" value="Ubq-SigPath_Reg"/>
</dbReference>
<feature type="domain" description="B30.2/SPRY" evidence="3">
    <location>
        <begin position="166"/>
        <end position="353"/>
    </location>
</feature>
<dbReference type="eggNOG" id="KOG1477">
    <property type="taxonomic scope" value="Eukaryota"/>
</dbReference>
<evidence type="ECO:0000313" key="5">
    <source>
        <dbReference type="Proteomes" id="UP000002866"/>
    </source>
</evidence>
<dbReference type="InterPro" id="IPR003877">
    <property type="entry name" value="SPRY_dom"/>
</dbReference>
<dbReference type="InterPro" id="IPR043136">
    <property type="entry name" value="B30.2/SPRY_sf"/>
</dbReference>
<dbReference type="Gene3D" id="2.60.120.920">
    <property type="match status" value="1"/>
</dbReference>
<dbReference type="InParanoid" id="I2H013"/>
<feature type="compositionally biased region" description="Polar residues" evidence="1">
    <location>
        <begin position="494"/>
        <end position="509"/>
    </location>
</feature>
<evidence type="ECO:0000313" key="4">
    <source>
        <dbReference type="EMBL" id="CCH59715.1"/>
    </source>
</evidence>
<keyword evidence="2" id="KW-0812">Transmembrane</keyword>
<evidence type="ECO:0000256" key="1">
    <source>
        <dbReference type="SAM" id="MobiDB-lite"/>
    </source>
</evidence>
<dbReference type="PROSITE" id="PS50188">
    <property type="entry name" value="B302_SPRY"/>
    <property type="match status" value="1"/>
</dbReference>
<dbReference type="GeneID" id="14494368"/>
<feature type="compositionally biased region" description="Polar residues" evidence="1">
    <location>
        <begin position="525"/>
        <end position="536"/>
    </location>
</feature>
<dbReference type="Proteomes" id="UP000002866">
    <property type="component" value="Chromosome 2"/>
</dbReference>
<dbReference type="HOGENOM" id="CLU_026177_0_0_1"/>
<dbReference type="OrthoDB" id="258495at2759"/>
<feature type="transmembrane region" description="Helical" evidence="2">
    <location>
        <begin position="41"/>
        <end position="67"/>
    </location>
</feature>
<dbReference type="SUPFAM" id="SSF49899">
    <property type="entry name" value="Concanavalin A-like lectins/glucanases"/>
    <property type="match status" value="1"/>
</dbReference>
<dbReference type="AlphaFoldDB" id="I2H013"/>
<gene>
    <name evidence="4" type="primary">TBLA0B09000</name>
    <name evidence="4" type="ORF">TBLA_0B09000</name>
</gene>
<dbReference type="GO" id="GO:0000324">
    <property type="term" value="C:fungal-type vacuole"/>
    <property type="evidence" value="ECO:0007669"/>
    <property type="project" value="EnsemblFungi"/>
</dbReference>
<dbReference type="PANTHER" id="PTHR12864">
    <property type="entry name" value="RAN BINDING PROTEIN 9-RELATED"/>
    <property type="match status" value="1"/>
</dbReference>
<evidence type="ECO:0000256" key="2">
    <source>
        <dbReference type="SAM" id="Phobius"/>
    </source>
</evidence>
<feature type="compositionally biased region" description="Polar residues" evidence="1">
    <location>
        <begin position="463"/>
        <end position="472"/>
    </location>
</feature>
<reference evidence="4 5" key="1">
    <citation type="journal article" date="2011" name="Proc. Natl. Acad. Sci. U.S.A.">
        <title>Evolutionary erosion of yeast sex chromosomes by mating-type switching accidents.</title>
        <authorList>
            <person name="Gordon J.L."/>
            <person name="Armisen D."/>
            <person name="Proux-Wera E."/>
            <person name="Oheigeartaigh S.S."/>
            <person name="Byrne K.P."/>
            <person name="Wolfe K.H."/>
        </authorList>
    </citation>
    <scope>NUCLEOTIDE SEQUENCE [LARGE SCALE GENOMIC DNA]</scope>
    <source>
        <strain evidence="5">ATCC 34711 / CBS 6284 / DSM 70876 / NBRC 10599 / NRRL Y-10934 / UCD 77-7</strain>
    </source>
</reference>
<feature type="compositionally biased region" description="Low complexity" evidence="1">
    <location>
        <begin position="473"/>
        <end position="482"/>
    </location>
</feature>
<sequence length="587" mass="65932">MFIKDTIGQDIQRVFRSDKSLNVEVLPEPYDGGSQPEAVNLAFLISLSITFTVIMIVLVVAGLYVMLTGEDEDEFDMEANNNGASHTRRMRSMHMLLGKKKPGLLLDSSFTSPGRFDDAEHLREREQTELPKMSNFEVALYKRSKEYNKMVPPIIKELGTYLHKSDLRFIKDRGIQSYFFLPSINDNVDINGNFLPSFLVQDKLDILFTKNNQSSSTISNYPLPINKRDAVYFEVKIYKFPKPSNTIFSIGLVTAPYPYFRIPGMSKYSIAYESTGKLRVNNPFTANTLLPKLQEGDVVGFGYRYKYGSIFITHNGKKLMDVAENIAIDLFVSIGAMNASYTRTYTRDGLLEDPDNVELRDALSNGQDISLPEKLDRTFDVKDSNNLVESDEVELQVNLGQIGFVFIEANVKKYSFGKVFGDIGIPPSYNGEETKKDLVLQKGDDLPPNYLFDDEEVDVGMSTSNAALQRQPTTTNNSTEGGSSRRGLDSGRGTSVTESDQNTDVQFNAKTILDMQNETDEQDENTPLLNTVSTNNDESHADNNDNINDDPTSTLIKKTPSGKKTKNKKIKRKVKEVEDIKLDFVSS</sequence>
<keyword evidence="2" id="KW-0472">Membrane</keyword>
<protein>
    <recommendedName>
        <fullName evidence="3">B30.2/SPRY domain-containing protein</fullName>
    </recommendedName>
</protein>
<feature type="compositionally biased region" description="Polar residues" evidence="1">
    <location>
        <begin position="544"/>
        <end position="556"/>
    </location>
</feature>
<dbReference type="SMART" id="SM00449">
    <property type="entry name" value="SPRY"/>
    <property type="match status" value="1"/>
</dbReference>
<dbReference type="GO" id="GO:1990756">
    <property type="term" value="F:ubiquitin-like ligase-substrate adaptor activity"/>
    <property type="evidence" value="ECO:0007669"/>
    <property type="project" value="EnsemblFungi"/>
</dbReference>
<keyword evidence="5" id="KW-1185">Reference proteome</keyword>
<accession>I2H013</accession>